<protein>
    <submittedName>
        <fullName evidence="1">Uncharacterized protein</fullName>
    </submittedName>
</protein>
<dbReference type="EMBL" id="AIMT01000047">
    <property type="protein sequence ID" value="EIA63892.1"/>
    <property type="molecule type" value="Genomic_DNA"/>
</dbReference>
<evidence type="ECO:0000313" key="1">
    <source>
        <dbReference type="EMBL" id="EIA63892.1"/>
    </source>
</evidence>
<keyword evidence="2" id="KW-1185">Reference proteome</keyword>
<proteinExistence type="predicted"/>
<accession>A0ABP2NRJ6</accession>
<dbReference type="Proteomes" id="UP000005511">
    <property type="component" value="Unassembled WGS sequence"/>
</dbReference>
<organism evidence="1 2">
    <name type="scientific">Campylobacter coli 80352</name>
    <dbReference type="NCBI Taxonomy" id="887288"/>
    <lineage>
        <taxon>Bacteria</taxon>
        <taxon>Pseudomonadati</taxon>
        <taxon>Campylobacterota</taxon>
        <taxon>Epsilonproteobacteria</taxon>
        <taxon>Campylobacterales</taxon>
        <taxon>Campylobacteraceae</taxon>
        <taxon>Campylobacter</taxon>
    </lineage>
</organism>
<comment type="caution">
    <text evidence="1">The sequence shown here is derived from an EMBL/GenBank/DDBJ whole genome shotgun (WGS) entry which is preliminary data.</text>
</comment>
<evidence type="ECO:0000313" key="2">
    <source>
        <dbReference type="Proteomes" id="UP000005511"/>
    </source>
</evidence>
<sequence length="35" mass="4380">MYFDFFKKIKNIFVTIKQKIRRGNEDNFTNNFKFS</sequence>
<reference evidence="1 2" key="1">
    <citation type="submission" date="2010-09" db="EMBL/GenBank/DDBJ databases">
        <authorList>
            <person name="Richards V."/>
            <person name="Lefebure T."/>
            <person name="Suzuki H."/>
            <person name="Pavinski Bitar P."/>
            <person name="Stanhope M."/>
        </authorList>
    </citation>
    <scope>NUCLEOTIDE SEQUENCE [LARGE SCALE GENOMIC DNA]</scope>
    <source>
        <strain evidence="1 2">80352</strain>
    </source>
</reference>
<gene>
    <name evidence="1" type="ORF">cco14_05345</name>
</gene>
<name>A0ABP2NRJ6_CAMCO</name>